<organism evidence="1 2">
    <name type="scientific">Heliothis virescens ascovirus 3f</name>
    <dbReference type="NCBI Taxonomy" id="328614"/>
    <lineage>
        <taxon>Viruses</taxon>
        <taxon>Varidnaviria</taxon>
        <taxon>Bamfordvirae</taxon>
        <taxon>Nucleocytoviricota</taxon>
        <taxon>Megaviricetes</taxon>
        <taxon>Pimascovirales</taxon>
        <taxon>Pimascovirales incertae sedis</taxon>
        <taxon>Ascoviridae</taxon>
        <taxon>Ascovirus</taxon>
        <taxon>Ascovirus hvav3a</taxon>
    </lineage>
</organism>
<dbReference type="GeneID" id="41900685"/>
<name>A0A171PVH6_9VIRU</name>
<dbReference type="KEGG" id="vg:41900685"/>
<reference evidence="2" key="1">
    <citation type="submission" date="2014-04" db="EMBL/GenBank/DDBJ databases">
        <authorList>
            <person name="Wei Y."/>
            <person name="Huang G."/>
            <person name="Cheng X."/>
        </authorList>
    </citation>
    <scope>NUCLEOTIDE SEQUENCE [LARGE SCALE GENOMIC DNA]</scope>
</reference>
<evidence type="ECO:0000313" key="2">
    <source>
        <dbReference type="Proteomes" id="UP000232922"/>
    </source>
</evidence>
<accession>A0A171PVH6</accession>
<dbReference type="Proteomes" id="UP000232922">
    <property type="component" value="Genome"/>
</dbReference>
<proteinExistence type="predicted"/>
<dbReference type="EMBL" id="KJ755191">
    <property type="protein sequence ID" value="AJP09049.1"/>
    <property type="molecule type" value="Genomic_DNA"/>
</dbReference>
<dbReference type="RefSeq" id="YP_009701549.1">
    <property type="nucleotide sequence ID" value="NC_044938.1"/>
</dbReference>
<evidence type="ECO:0000313" key="1">
    <source>
        <dbReference type="EMBL" id="AJP09049.1"/>
    </source>
</evidence>
<sequence>MTLIIQSYSHAIVGDAFIQDRATITEVGNRTRRVCAAFQIKPRDAWTSNTEEASLRVLAIVRGVHCDNVIDTPKVAVLRDMFDGMHDPFESTQIVYEECPKCGCELTIHNDDCRGGHGSVGEVHTSAVVRRDAAYAADARKLQKYLNKKLGYMAAGYESTYESVVRTLAADDKLNMTATQLSLDDTAAVVVLTFEYTVADGGEVCAPSVWDATAADVLRCHTVACLRDVRHDGEALTRIFDAAVSLEMDDGIACANELSVTEAGGEGTHYMRRTVSAVGSNEELANTDDSSRNINCRGVLCDGRIVKFRVSGAMVSAAPLPITLCPT</sequence>
<protein>
    <submittedName>
        <fullName evidence="1">Uncharacterized protein</fullName>
    </submittedName>
</protein>